<dbReference type="Proteomes" id="UP001060039">
    <property type="component" value="Chromosome"/>
</dbReference>
<protein>
    <submittedName>
        <fullName evidence="2">Antitoxin</fullName>
    </submittedName>
</protein>
<organism evidence="2 3">
    <name type="scientific">Microcella humidisoli</name>
    <dbReference type="NCBI Taxonomy" id="2963406"/>
    <lineage>
        <taxon>Bacteria</taxon>
        <taxon>Bacillati</taxon>
        <taxon>Actinomycetota</taxon>
        <taxon>Actinomycetes</taxon>
        <taxon>Micrococcales</taxon>
        <taxon>Microbacteriaceae</taxon>
        <taxon>Microcella</taxon>
    </lineage>
</organism>
<evidence type="ECO:0000256" key="1">
    <source>
        <dbReference type="SAM" id="MobiDB-lite"/>
    </source>
</evidence>
<dbReference type="EMBL" id="CP101497">
    <property type="protein sequence ID" value="UTT62666.1"/>
    <property type="molecule type" value="Genomic_DNA"/>
</dbReference>
<feature type="compositionally biased region" description="Basic and acidic residues" evidence="1">
    <location>
        <begin position="14"/>
        <end position="24"/>
    </location>
</feature>
<gene>
    <name evidence="2" type="ORF">NNL39_00645</name>
</gene>
<keyword evidence="3" id="KW-1185">Reference proteome</keyword>
<feature type="region of interest" description="Disordered" evidence="1">
    <location>
        <begin position="1"/>
        <end position="25"/>
    </location>
</feature>
<sequence length="146" mass="16492">MTDDQNQPRFSPRPRAETDRRARTDAQNIQEELRRILQRCSLVSESGRETFAEGAAHYDVASMVVIRLAALLERPEFAPRAEKLTTDEITAIKATRNIAAHAGYVGMNDDLFWAAVTIRIPEIVRRLVIDVSPDSEGEEPWTSSIR</sequence>
<proteinExistence type="predicted"/>
<evidence type="ECO:0000313" key="3">
    <source>
        <dbReference type="Proteomes" id="UP001060039"/>
    </source>
</evidence>
<accession>A0ABY5FX01</accession>
<dbReference type="RefSeq" id="WP_255159797.1">
    <property type="nucleotide sequence ID" value="NZ_CP101497.1"/>
</dbReference>
<reference evidence="2" key="1">
    <citation type="submission" date="2022-07" db="EMBL/GenBank/DDBJ databases">
        <title>Taxonomic analysis of Microcella humidisoli nov. sp., isolated from riverside soil.</title>
        <authorList>
            <person name="Molina K.M."/>
            <person name="Kim S.B."/>
        </authorList>
    </citation>
    <scope>NUCLEOTIDE SEQUENCE</scope>
    <source>
        <strain evidence="2">MMS21-STM10</strain>
    </source>
</reference>
<evidence type="ECO:0000313" key="2">
    <source>
        <dbReference type="EMBL" id="UTT62666.1"/>
    </source>
</evidence>
<name>A0ABY5FX01_9MICO</name>